<evidence type="ECO:0000313" key="7">
    <source>
        <dbReference type="EMBL" id="KAF3426906.1"/>
    </source>
</evidence>
<comment type="similarity">
    <text evidence="2 5">Belongs to the class-II pyridoxal-phosphate-dependent aminotransferase family.</text>
</comment>
<evidence type="ECO:0000259" key="6">
    <source>
        <dbReference type="Pfam" id="PF00155"/>
    </source>
</evidence>
<keyword evidence="4 5" id="KW-0012">Acyltransferase</keyword>
<dbReference type="Proteomes" id="UP000655588">
    <property type="component" value="Unassembled WGS sequence"/>
</dbReference>
<dbReference type="InterPro" id="IPR010961">
    <property type="entry name" value="4pyrrol_synth_NH2levulA_synth"/>
</dbReference>
<keyword evidence="3 5" id="KW-0808">Transferase</keyword>
<dbReference type="GO" id="GO:0030170">
    <property type="term" value="F:pyridoxal phosphate binding"/>
    <property type="evidence" value="ECO:0007669"/>
    <property type="project" value="UniProtKB-UniRule"/>
</dbReference>
<dbReference type="InterPro" id="IPR004839">
    <property type="entry name" value="Aminotransferase_I/II_large"/>
</dbReference>
<evidence type="ECO:0000256" key="1">
    <source>
        <dbReference type="ARBA" id="ARBA00001933"/>
    </source>
</evidence>
<dbReference type="Gene3D" id="3.90.1150.10">
    <property type="entry name" value="Aspartate Aminotransferase, domain 1"/>
    <property type="match status" value="1"/>
</dbReference>
<keyword evidence="5" id="KW-0350">Heme biosynthesis</keyword>
<feature type="domain" description="Aminotransferase class I/classII large" evidence="6">
    <location>
        <begin position="226"/>
        <end position="454"/>
    </location>
</feature>
<reference evidence="7" key="1">
    <citation type="submission" date="2019-11" db="EMBL/GenBank/DDBJ databases">
        <title>The nuclear and mitochondrial genomes of Frieseomelitta varia - a highly eusocial stingless bee (Meliponini) with a permanently sterile worker caste.</title>
        <authorList>
            <person name="Freitas F.C.P."/>
            <person name="Lourenco A.P."/>
            <person name="Nunes F.M.F."/>
            <person name="Paschoal A.R."/>
            <person name="Abreu F.C.P."/>
            <person name="Barbin F.O."/>
            <person name="Bataglia L."/>
            <person name="Cardoso-Junior C.A.M."/>
            <person name="Cervoni M.S."/>
            <person name="Silva S.R."/>
            <person name="Dalarmi F."/>
            <person name="Del Lama M.A."/>
            <person name="Depintor T.S."/>
            <person name="Ferreira K.M."/>
            <person name="Goria P.S."/>
            <person name="Jaskot M.C."/>
            <person name="Lago D.C."/>
            <person name="Luna-Lucena D."/>
            <person name="Moda L.M."/>
            <person name="Nascimento L."/>
            <person name="Pedrino M."/>
            <person name="Rabico F.O."/>
            <person name="Sanches F.C."/>
            <person name="Santos D.E."/>
            <person name="Santos C.G."/>
            <person name="Vieira J."/>
            <person name="Lopes T.F."/>
            <person name="Barchuk A.R."/>
            <person name="Hartfelder K."/>
            <person name="Simoes Z.L.P."/>
            <person name="Bitondi M.M.G."/>
            <person name="Pinheiro D.G."/>
        </authorList>
    </citation>
    <scope>NUCLEOTIDE SEQUENCE</scope>
    <source>
        <strain evidence="7">USP_RPSP 00005682</strain>
        <tissue evidence="7">Whole individual</tissue>
    </source>
</reference>
<dbReference type="AlphaFoldDB" id="A0A833S5P4"/>
<dbReference type="UniPathway" id="UPA00251">
    <property type="reaction ID" value="UER00375"/>
</dbReference>
<dbReference type="GO" id="GO:0005739">
    <property type="term" value="C:mitochondrion"/>
    <property type="evidence" value="ECO:0007669"/>
    <property type="project" value="TreeGrafter"/>
</dbReference>
<dbReference type="GO" id="GO:0042541">
    <property type="term" value="P:hemoglobin biosynthetic process"/>
    <property type="evidence" value="ECO:0007669"/>
    <property type="project" value="TreeGrafter"/>
</dbReference>
<dbReference type="EC" id="2.3.1.37" evidence="5"/>
<protein>
    <recommendedName>
        <fullName evidence="5">5-aminolevulinate synthase</fullName>
        <ecNumber evidence="5">2.3.1.37</ecNumber>
    </recommendedName>
    <alternativeName>
        <fullName evidence="5">5-aminolevulinic acid synthase</fullName>
    </alternativeName>
    <alternativeName>
        <fullName evidence="5">Delta-ALA synthase</fullName>
    </alternativeName>
    <alternativeName>
        <fullName evidence="5">Delta-aminolevulinate synthase</fullName>
    </alternativeName>
</protein>
<keyword evidence="5" id="KW-0663">Pyridoxal phosphate</keyword>
<accession>A0A833S5P4</accession>
<dbReference type="GO" id="GO:0006782">
    <property type="term" value="P:protoporphyrinogen IX biosynthetic process"/>
    <property type="evidence" value="ECO:0007669"/>
    <property type="project" value="UniProtKB-UniRule"/>
</dbReference>
<organism evidence="7 8">
    <name type="scientific">Frieseomelitta varia</name>
    <dbReference type="NCBI Taxonomy" id="561572"/>
    <lineage>
        <taxon>Eukaryota</taxon>
        <taxon>Metazoa</taxon>
        <taxon>Ecdysozoa</taxon>
        <taxon>Arthropoda</taxon>
        <taxon>Hexapoda</taxon>
        <taxon>Insecta</taxon>
        <taxon>Pterygota</taxon>
        <taxon>Neoptera</taxon>
        <taxon>Endopterygota</taxon>
        <taxon>Hymenoptera</taxon>
        <taxon>Apocrita</taxon>
        <taxon>Aculeata</taxon>
        <taxon>Apoidea</taxon>
        <taxon>Anthophila</taxon>
        <taxon>Apidae</taxon>
        <taxon>Frieseomelitta</taxon>
    </lineage>
</organism>
<comment type="caution">
    <text evidence="7">The sequence shown here is derived from an EMBL/GenBank/DDBJ whole genome shotgun (WGS) entry which is preliminary data.</text>
</comment>
<dbReference type="InterPro" id="IPR015422">
    <property type="entry name" value="PyrdxlP-dep_Trfase_small"/>
</dbReference>
<name>A0A833S5P4_9HYME</name>
<evidence type="ECO:0000256" key="3">
    <source>
        <dbReference type="ARBA" id="ARBA00022679"/>
    </source>
</evidence>
<evidence type="ECO:0000256" key="2">
    <source>
        <dbReference type="ARBA" id="ARBA00008392"/>
    </source>
</evidence>
<dbReference type="InterPro" id="IPR015421">
    <property type="entry name" value="PyrdxlP-dep_Trfase_major"/>
</dbReference>
<dbReference type="SUPFAM" id="SSF53383">
    <property type="entry name" value="PLP-dependent transferases"/>
    <property type="match status" value="1"/>
</dbReference>
<dbReference type="GO" id="GO:0003870">
    <property type="term" value="F:5-aminolevulinate synthase activity"/>
    <property type="evidence" value="ECO:0007669"/>
    <property type="project" value="UniProtKB-EC"/>
</dbReference>
<dbReference type="InterPro" id="IPR050087">
    <property type="entry name" value="AON_synthase_class-II"/>
</dbReference>
<keyword evidence="8" id="KW-1185">Reference proteome</keyword>
<gene>
    <name evidence="7" type="ORF">E2986_07594</name>
</gene>
<evidence type="ECO:0000256" key="4">
    <source>
        <dbReference type="ARBA" id="ARBA00023315"/>
    </source>
</evidence>
<dbReference type="PANTHER" id="PTHR13693">
    <property type="entry name" value="CLASS II AMINOTRANSFERASE/8-AMINO-7-OXONONANOATE SYNTHASE"/>
    <property type="match status" value="1"/>
</dbReference>
<evidence type="ECO:0000313" key="8">
    <source>
        <dbReference type="Proteomes" id="UP000655588"/>
    </source>
</evidence>
<dbReference type="InterPro" id="IPR015424">
    <property type="entry name" value="PyrdxlP-dep_Trfase"/>
</dbReference>
<comment type="pathway">
    <text evidence="5">Porphyrin-containing compound metabolism; protoporphyrin-IX biosynthesis; 5-aminolevulinate from glycine: step 1/1.</text>
</comment>
<dbReference type="PANTHER" id="PTHR13693:SF102">
    <property type="entry name" value="2-AMINO-3-KETOBUTYRATE COENZYME A LIGASE, MITOCHONDRIAL"/>
    <property type="match status" value="1"/>
</dbReference>
<dbReference type="Pfam" id="PF00155">
    <property type="entry name" value="Aminotran_1_2"/>
    <property type="match status" value="1"/>
</dbReference>
<comment type="cofactor">
    <cofactor evidence="1 5">
        <name>pyridoxal 5'-phosphate</name>
        <dbReference type="ChEBI" id="CHEBI:597326"/>
    </cofactor>
</comment>
<proteinExistence type="inferred from homology"/>
<dbReference type="Gene3D" id="3.40.640.10">
    <property type="entry name" value="Type I PLP-dependent aspartate aminotransferase-like (Major domain)"/>
    <property type="match status" value="1"/>
</dbReference>
<comment type="catalytic activity">
    <reaction evidence="5">
        <text>succinyl-CoA + glycine + H(+) = 5-aminolevulinate + CO2 + CoA</text>
        <dbReference type="Rhea" id="RHEA:12921"/>
        <dbReference type="ChEBI" id="CHEBI:15378"/>
        <dbReference type="ChEBI" id="CHEBI:16526"/>
        <dbReference type="ChEBI" id="CHEBI:57287"/>
        <dbReference type="ChEBI" id="CHEBI:57292"/>
        <dbReference type="ChEBI" id="CHEBI:57305"/>
        <dbReference type="ChEBI" id="CHEBI:356416"/>
        <dbReference type="EC" id="2.3.1.37"/>
    </reaction>
</comment>
<evidence type="ECO:0000256" key="5">
    <source>
        <dbReference type="RuleBase" id="RU910713"/>
    </source>
</evidence>
<sequence length="499" mass="56024">MDMNLQNEEKLNVAKMGVLEYYIQQKHLKISSNTMMNQSIKNIVRQYIYYVNHYVCHLSSAVTGNLKNMPCPFLTHLSANYIRNYGTSVIMNYQLYQFCPVMSQFFSTQVDTSDTGEQVEKAINSQCPFLAKEQNAVKIASPMVEKDIINISASESKERGGFPYEKFFHEQIMKKKKDHSYRVFKKVNRLAESFPTGLEYSWGEKPITVWCSNDYLGMSRHPAVTDSVREALSKFDKNVPKIVAFETVHSMTGDICPLEDLCDIAHKYNALTFVDEVHAVGLYGHSGAGIGERDYVLHKMDIISGTLGKAFGNVGGYIVGSAKLIDMIRSYAAGFIFTTSLPPTVLYGALTAIEILASDEGRSLRASHQKNVAYMKSILTAAGLPLEQSPSHIIPIKIGDPLLCSQLADLLIRDKGHYVQAINYPTVPKGKEKLRLAPTPRHTQSMMDQFVKDILHVFHQLSIPTFGHKSDDIPVPTFHSNSLINISMLLNRHLLIIKC</sequence>
<dbReference type="GO" id="GO:0048821">
    <property type="term" value="P:erythrocyte development"/>
    <property type="evidence" value="ECO:0007669"/>
    <property type="project" value="TreeGrafter"/>
</dbReference>
<dbReference type="EMBL" id="WNWW01000285">
    <property type="protein sequence ID" value="KAF3426906.1"/>
    <property type="molecule type" value="Genomic_DNA"/>
</dbReference>
<dbReference type="NCBIfam" id="TIGR01821">
    <property type="entry name" value="5aminolev_synth"/>
    <property type="match status" value="1"/>
</dbReference>